<keyword evidence="2" id="KW-0564">Palmitate</keyword>
<keyword evidence="2" id="KW-0106">Calcium</keyword>
<evidence type="ECO:0000256" key="1">
    <source>
        <dbReference type="ARBA" id="ARBA00005350"/>
    </source>
</evidence>
<dbReference type="GO" id="GO:0017128">
    <property type="term" value="F:phospholipid scramblase activity"/>
    <property type="evidence" value="ECO:0007669"/>
    <property type="project" value="InterPro"/>
</dbReference>
<comment type="cofactor">
    <cofactor evidence="2">
        <name>Ca(2+)</name>
        <dbReference type="ChEBI" id="CHEBI:29108"/>
    </cofactor>
</comment>
<accession>A0A5K3FYU7</accession>
<dbReference type="PANTHER" id="PTHR23248:SF9">
    <property type="entry name" value="PHOSPHOLIPID SCRAMBLASE"/>
    <property type="match status" value="1"/>
</dbReference>
<dbReference type="PANTHER" id="PTHR23248">
    <property type="entry name" value="PHOSPHOLIPID SCRAMBLASE-RELATED"/>
    <property type="match status" value="1"/>
</dbReference>
<dbReference type="Pfam" id="PF03803">
    <property type="entry name" value="Scramblase"/>
    <property type="match status" value="1"/>
</dbReference>
<evidence type="ECO:0000313" key="3">
    <source>
        <dbReference type="WBParaSite" id="MCU_012861-RA"/>
    </source>
</evidence>
<comment type="function">
    <text evidence="2">May mediate accelerated ATP-independent bidirectional transbilayer migration of phospholipids upon binding calcium ions that results in a loss of phospholipid asymmetry in the plasma membrane.</text>
</comment>
<organism evidence="3">
    <name type="scientific">Mesocestoides corti</name>
    <name type="common">Flatworm</name>
    <dbReference type="NCBI Taxonomy" id="53468"/>
    <lineage>
        <taxon>Eukaryota</taxon>
        <taxon>Metazoa</taxon>
        <taxon>Spiralia</taxon>
        <taxon>Lophotrochozoa</taxon>
        <taxon>Platyhelminthes</taxon>
        <taxon>Cestoda</taxon>
        <taxon>Eucestoda</taxon>
        <taxon>Cyclophyllidea</taxon>
        <taxon>Mesocestoididae</taxon>
        <taxon>Mesocestoides</taxon>
    </lineage>
</organism>
<dbReference type="WBParaSite" id="MCU_012861-RA">
    <property type="protein sequence ID" value="MCU_012861-RA"/>
    <property type="gene ID" value="MCU_012861"/>
</dbReference>
<sequence length="71" mass="8237">MGKPQMANDCPDGLQYLALLNKIIIKEKISMTEVLTGWEMNNKYQVLNDANQQVYFAAESTFFEVFRIFLI</sequence>
<keyword evidence="2" id="KW-0449">Lipoprotein</keyword>
<dbReference type="AlphaFoldDB" id="A0A5K3FYU7"/>
<dbReference type="InterPro" id="IPR005552">
    <property type="entry name" value="Scramblase"/>
</dbReference>
<comment type="similarity">
    <text evidence="1 2">Belongs to the phospholipid scramblase family.</text>
</comment>
<proteinExistence type="inferred from homology"/>
<evidence type="ECO:0000256" key="2">
    <source>
        <dbReference type="RuleBase" id="RU363116"/>
    </source>
</evidence>
<reference evidence="3" key="1">
    <citation type="submission" date="2019-11" db="UniProtKB">
        <authorList>
            <consortium name="WormBaseParasite"/>
        </authorList>
    </citation>
    <scope>IDENTIFICATION</scope>
</reference>
<dbReference type="GO" id="GO:0005886">
    <property type="term" value="C:plasma membrane"/>
    <property type="evidence" value="ECO:0007669"/>
    <property type="project" value="TreeGrafter"/>
</dbReference>
<protein>
    <recommendedName>
        <fullName evidence="2">Phospholipid scramblase</fullName>
    </recommendedName>
</protein>
<name>A0A5K3FYU7_MESCO</name>